<reference evidence="2 3" key="1">
    <citation type="submission" date="2019-03" db="EMBL/GenBank/DDBJ databases">
        <title>Draft genome sequence of Xylaria hypoxylon DSM 108379, a ubiquitous saprotrophic-parasitic fungi on hardwood.</title>
        <authorList>
            <person name="Buettner E."/>
            <person name="Leonhardt S."/>
            <person name="Gebauer A.M."/>
            <person name="Liers C."/>
            <person name="Hofrichter M."/>
            <person name="Kellner H."/>
        </authorList>
    </citation>
    <scope>NUCLEOTIDE SEQUENCE [LARGE SCALE GENOMIC DNA]</scope>
    <source>
        <strain evidence="2 3">DSM 108379</strain>
    </source>
</reference>
<dbReference type="InterPro" id="IPR036291">
    <property type="entry name" value="NAD(P)-bd_dom_sf"/>
</dbReference>
<evidence type="ECO:0000313" key="3">
    <source>
        <dbReference type="Proteomes" id="UP000297716"/>
    </source>
</evidence>
<dbReference type="InterPro" id="IPR002347">
    <property type="entry name" value="SDR_fam"/>
</dbReference>
<dbReference type="PRINTS" id="PR00081">
    <property type="entry name" value="GDHRDH"/>
</dbReference>
<dbReference type="OrthoDB" id="542013at2759"/>
<evidence type="ECO:0000256" key="1">
    <source>
        <dbReference type="ARBA" id="ARBA00023002"/>
    </source>
</evidence>
<dbReference type="PANTHER" id="PTHR43157:SF22">
    <property type="entry name" value="SHORT-CHAIN DEHYDROGENASE_REDUCTASE PHMF"/>
    <property type="match status" value="1"/>
</dbReference>
<dbReference type="PANTHER" id="PTHR43157">
    <property type="entry name" value="PHOSPHATIDYLINOSITOL-GLYCAN BIOSYNTHESIS CLASS F PROTEIN-RELATED"/>
    <property type="match status" value="1"/>
</dbReference>
<organism evidence="2 3">
    <name type="scientific">Xylaria hypoxylon</name>
    <dbReference type="NCBI Taxonomy" id="37992"/>
    <lineage>
        <taxon>Eukaryota</taxon>
        <taxon>Fungi</taxon>
        <taxon>Dikarya</taxon>
        <taxon>Ascomycota</taxon>
        <taxon>Pezizomycotina</taxon>
        <taxon>Sordariomycetes</taxon>
        <taxon>Xylariomycetidae</taxon>
        <taxon>Xylariales</taxon>
        <taxon>Xylariaceae</taxon>
        <taxon>Xylaria</taxon>
    </lineage>
</organism>
<dbReference type="AlphaFoldDB" id="A0A4Z0YR48"/>
<dbReference type="GO" id="GO:0016491">
    <property type="term" value="F:oxidoreductase activity"/>
    <property type="evidence" value="ECO:0007669"/>
    <property type="project" value="UniProtKB-KW"/>
</dbReference>
<dbReference type="Gene3D" id="3.40.50.720">
    <property type="entry name" value="NAD(P)-binding Rossmann-like Domain"/>
    <property type="match status" value="1"/>
</dbReference>
<comment type="caution">
    <text evidence="2">The sequence shown here is derived from an EMBL/GenBank/DDBJ whole genome shotgun (WGS) entry which is preliminary data.</text>
</comment>
<keyword evidence="1" id="KW-0560">Oxidoreductase</keyword>
<proteinExistence type="predicted"/>
<name>A0A4Z0YR48_9PEZI</name>
<gene>
    <name evidence="2" type="ORF">E0Z10_g1956</name>
</gene>
<dbReference type="Proteomes" id="UP000297716">
    <property type="component" value="Unassembled WGS sequence"/>
</dbReference>
<accession>A0A4Z0YR48</accession>
<dbReference type="Pfam" id="PF00106">
    <property type="entry name" value="adh_short"/>
    <property type="match status" value="1"/>
</dbReference>
<keyword evidence="3" id="KW-1185">Reference proteome</keyword>
<sequence>MKWFPIALPPSDSFKGQTALVTGGTSGLGLAAAAHLVNLGAAEVIITSRNPARSGQALTTLEKETHGRSKGVVRVVELNMNRYDSVVGLVDEVKKIRPGKGGVDFVILNAGVIGVEYKAVDEGWDQNIQVNVLSTTLLALLLLPWMRAERANRSSPAHLSIVGSNSHTATDLKTWEGYIANEGGVMAHYHHSKNFPGDPNVMYGDTKMMVHYAANELVKLAKGKDDRPEVIINTSCPGVVKTNLGRNYTEGSLFYTIGVALFLGFLGKTPENGARTLIAAGRTKESENGKFIRFYGYEEEYQKQKETLFISDSGRHIQASVWSEITSELFTKVPAAHSVLESLE</sequence>
<dbReference type="EMBL" id="SKBN01000022">
    <property type="protein sequence ID" value="TGJ86829.1"/>
    <property type="molecule type" value="Genomic_DNA"/>
</dbReference>
<dbReference type="STRING" id="37992.A0A4Z0YR48"/>
<evidence type="ECO:0000313" key="2">
    <source>
        <dbReference type="EMBL" id="TGJ86829.1"/>
    </source>
</evidence>
<dbReference type="SUPFAM" id="SSF51735">
    <property type="entry name" value="NAD(P)-binding Rossmann-fold domains"/>
    <property type="match status" value="1"/>
</dbReference>
<evidence type="ECO:0008006" key="4">
    <source>
        <dbReference type="Google" id="ProtNLM"/>
    </source>
</evidence>
<protein>
    <recommendedName>
        <fullName evidence="4">Ketoreductase (KR) domain-containing protein</fullName>
    </recommendedName>
</protein>